<dbReference type="EMBL" id="JXZB01000001">
    <property type="protein sequence ID" value="KIQ67038.1"/>
    <property type="molecule type" value="Genomic_DNA"/>
</dbReference>
<dbReference type="PATRIC" id="fig|2064.6.peg.1434"/>
<proteinExistence type="predicted"/>
<comment type="caution">
    <text evidence="1">The sequence shown here is derived from an EMBL/GenBank/DDBJ whole genome shotgun (WGS) entry which is preliminary data.</text>
</comment>
<gene>
    <name evidence="1" type="ORF">TR51_06530</name>
</gene>
<protein>
    <submittedName>
        <fullName evidence="1">Uncharacterized protein</fullName>
    </submittedName>
</protein>
<keyword evidence="2" id="KW-1185">Reference proteome</keyword>
<dbReference type="STRING" id="2064.TR51_06530"/>
<reference evidence="1 2" key="1">
    <citation type="submission" date="2015-02" db="EMBL/GenBank/DDBJ databases">
        <title>Draft genome sequence of Kitasatospora griseola MF730-N6, a bafilomycin, terpentecin and satosporin producer.</title>
        <authorList>
            <person name="Arens J.C."/>
            <person name="Haltli B."/>
            <person name="Kerr R.G."/>
        </authorList>
    </citation>
    <scope>NUCLEOTIDE SEQUENCE [LARGE SCALE GENOMIC DNA]</scope>
    <source>
        <strain evidence="1 2">MF730-N6</strain>
    </source>
</reference>
<evidence type="ECO:0000313" key="1">
    <source>
        <dbReference type="EMBL" id="KIQ67038.1"/>
    </source>
</evidence>
<dbReference type="AlphaFoldDB" id="A0A0D0Q7D7"/>
<organism evidence="1 2">
    <name type="scientific">Kitasatospora griseola</name>
    <name type="common">Streptomyces griseolosporeus</name>
    <dbReference type="NCBI Taxonomy" id="2064"/>
    <lineage>
        <taxon>Bacteria</taxon>
        <taxon>Bacillati</taxon>
        <taxon>Actinomycetota</taxon>
        <taxon>Actinomycetes</taxon>
        <taxon>Kitasatosporales</taxon>
        <taxon>Streptomycetaceae</taxon>
        <taxon>Kitasatospora</taxon>
    </lineage>
</organism>
<evidence type="ECO:0000313" key="2">
    <source>
        <dbReference type="Proteomes" id="UP000032066"/>
    </source>
</evidence>
<dbReference type="Proteomes" id="UP000032066">
    <property type="component" value="Unassembled WGS sequence"/>
</dbReference>
<name>A0A0D0Q7D7_KITGR</name>
<sequence length="140" mass="15672">MTAPADDHLTVLVDRACRGVATPTEGEQLRAAITTLRQQARVDTTVWCLREEMEQTEAMYLTANRRADRYRAAWRSARARAHHARCVLADYRTEADARKASQEACDHRDPNRLGHRPSDLATVCACGHLVSPPILPADPR</sequence>
<accession>A0A0D0Q7D7</accession>
<dbReference type="RefSeq" id="WP_043908779.1">
    <property type="nucleotide sequence ID" value="NZ_JXZB01000001.1"/>
</dbReference>